<dbReference type="SUPFAM" id="SSF48498">
    <property type="entry name" value="Tetracyclin repressor-like, C-terminal domain"/>
    <property type="match status" value="1"/>
</dbReference>
<gene>
    <name evidence="5" type="ORF">PFRI_22410</name>
</gene>
<proteinExistence type="predicted"/>
<feature type="domain" description="HTH tetR-type" evidence="4">
    <location>
        <begin position="7"/>
        <end position="38"/>
    </location>
</feature>
<evidence type="ECO:0000256" key="2">
    <source>
        <dbReference type="ARBA" id="ARBA00023125"/>
    </source>
</evidence>
<name>A0A1L9NW90_9RHOB</name>
<keyword evidence="3" id="KW-0804">Transcription</keyword>
<keyword evidence="6" id="KW-1185">Reference proteome</keyword>
<sequence length="177" mass="19882">MMRYWTDGPTRVSINHICQAANVSKPGLYREFGSDDGLKDAVLDLYREAVLVPFYDILTSDEGFTQQIEALIAFTIQDRRPLGIPNGCLQVAMRAHKEDLGEITRNKIDLMRRETLSIYETWIERGKARGEFKADISTKAAALFCDAQNGGAMRMQREGVSNEDIGQTMKLAFTALV</sequence>
<comment type="caution">
    <text evidence="5">The sequence shown here is derived from an EMBL/GenBank/DDBJ whole genome shotgun (WGS) entry which is preliminary data.</text>
</comment>
<dbReference type="Proteomes" id="UP000184514">
    <property type="component" value="Unassembled WGS sequence"/>
</dbReference>
<keyword evidence="1" id="KW-0805">Transcription regulation</keyword>
<accession>A0A1L9NW90</accession>
<evidence type="ECO:0000259" key="4">
    <source>
        <dbReference type="Pfam" id="PF00440"/>
    </source>
</evidence>
<dbReference type="AlphaFoldDB" id="A0A1L9NW90"/>
<evidence type="ECO:0000256" key="3">
    <source>
        <dbReference type="ARBA" id="ARBA00023163"/>
    </source>
</evidence>
<organism evidence="5 6">
    <name type="scientific">Planktotalea frisia</name>
    <dbReference type="NCBI Taxonomy" id="696762"/>
    <lineage>
        <taxon>Bacteria</taxon>
        <taxon>Pseudomonadati</taxon>
        <taxon>Pseudomonadota</taxon>
        <taxon>Alphaproteobacteria</taxon>
        <taxon>Rhodobacterales</taxon>
        <taxon>Paracoccaceae</taxon>
        <taxon>Planktotalea</taxon>
    </lineage>
</organism>
<dbReference type="InterPro" id="IPR009057">
    <property type="entry name" value="Homeodomain-like_sf"/>
</dbReference>
<evidence type="ECO:0000256" key="1">
    <source>
        <dbReference type="ARBA" id="ARBA00023015"/>
    </source>
</evidence>
<dbReference type="PANTHER" id="PTHR47506:SF1">
    <property type="entry name" value="HTH-TYPE TRANSCRIPTIONAL REGULATOR YJDC"/>
    <property type="match status" value="1"/>
</dbReference>
<dbReference type="InterPro" id="IPR036271">
    <property type="entry name" value="Tet_transcr_reg_TetR-rel_C_sf"/>
</dbReference>
<dbReference type="Pfam" id="PF00440">
    <property type="entry name" value="TetR_N"/>
    <property type="match status" value="1"/>
</dbReference>
<evidence type="ECO:0000313" key="5">
    <source>
        <dbReference type="EMBL" id="OJI93546.1"/>
    </source>
</evidence>
<dbReference type="GO" id="GO:0003677">
    <property type="term" value="F:DNA binding"/>
    <property type="evidence" value="ECO:0007669"/>
    <property type="project" value="UniProtKB-KW"/>
</dbReference>
<reference evidence="5 6" key="1">
    <citation type="submission" date="2016-10" db="EMBL/GenBank/DDBJ databases">
        <title>Genome sequence of Planktotalea frisia SH6-1.</title>
        <authorList>
            <person name="Poehlein A."/>
            <person name="Bakenhus I."/>
            <person name="Voget S."/>
            <person name="Brinkhoff T."/>
            <person name="Simon M."/>
        </authorList>
    </citation>
    <scope>NUCLEOTIDE SEQUENCE [LARGE SCALE GENOMIC DNA]</scope>
    <source>
        <strain evidence="5 6">SH6-1</strain>
    </source>
</reference>
<dbReference type="InterPro" id="IPR001647">
    <property type="entry name" value="HTH_TetR"/>
</dbReference>
<protein>
    <recommendedName>
        <fullName evidence="4">HTH tetR-type domain-containing protein</fullName>
    </recommendedName>
</protein>
<dbReference type="STRING" id="696762.PFRI_22410"/>
<dbReference type="PANTHER" id="PTHR47506">
    <property type="entry name" value="TRANSCRIPTIONAL REGULATORY PROTEIN"/>
    <property type="match status" value="1"/>
</dbReference>
<dbReference type="Gene3D" id="1.10.357.10">
    <property type="entry name" value="Tetracycline Repressor, domain 2"/>
    <property type="match status" value="1"/>
</dbReference>
<dbReference type="EMBL" id="MLCB01000140">
    <property type="protein sequence ID" value="OJI93546.1"/>
    <property type="molecule type" value="Genomic_DNA"/>
</dbReference>
<dbReference type="SUPFAM" id="SSF46689">
    <property type="entry name" value="Homeodomain-like"/>
    <property type="match status" value="1"/>
</dbReference>
<keyword evidence="2" id="KW-0238">DNA-binding</keyword>
<evidence type="ECO:0000313" key="6">
    <source>
        <dbReference type="Proteomes" id="UP000184514"/>
    </source>
</evidence>